<accession>A0ABU4B977</accession>
<feature type="transmembrane region" description="Helical" evidence="1">
    <location>
        <begin position="61"/>
        <end position="78"/>
    </location>
</feature>
<sequence>MNLTIPLIALVVGTYALRIAGPALRTRITISPRIDRVMNTSVAVVFVALVATSTLLVGKDFAGFAAPIGVTVAGILAWRKAPFVVIVIAAAATTAGLRWIGVN</sequence>
<evidence type="ECO:0000256" key="1">
    <source>
        <dbReference type="SAM" id="Phobius"/>
    </source>
</evidence>
<keyword evidence="1" id="KW-0472">Membrane</keyword>
<feature type="transmembrane region" description="Helical" evidence="1">
    <location>
        <begin position="36"/>
        <end position="55"/>
    </location>
</feature>
<protein>
    <submittedName>
        <fullName evidence="2">AzlD domain-containing protein</fullName>
    </submittedName>
</protein>
<keyword evidence="3" id="KW-1185">Reference proteome</keyword>
<feature type="transmembrane region" description="Helical" evidence="1">
    <location>
        <begin position="83"/>
        <end position="101"/>
    </location>
</feature>
<dbReference type="Proteomes" id="UP001185755">
    <property type="component" value="Unassembled WGS sequence"/>
</dbReference>
<reference evidence="2 3" key="1">
    <citation type="submission" date="2023-10" db="EMBL/GenBank/DDBJ databases">
        <title>Development of a sustainable strategy for remediation of hydrocarbon-contaminated territories based on the waste exchange concept.</title>
        <authorList>
            <person name="Krivoruchko A."/>
        </authorList>
    </citation>
    <scope>NUCLEOTIDE SEQUENCE [LARGE SCALE GENOMIC DNA]</scope>
    <source>
        <strain evidence="2 3">IEGM 1323</strain>
    </source>
</reference>
<organism evidence="2 3">
    <name type="scientific">Rhodococcoides yunnanense</name>
    <dbReference type="NCBI Taxonomy" id="278209"/>
    <lineage>
        <taxon>Bacteria</taxon>
        <taxon>Bacillati</taxon>
        <taxon>Actinomycetota</taxon>
        <taxon>Actinomycetes</taxon>
        <taxon>Mycobacteriales</taxon>
        <taxon>Nocardiaceae</taxon>
        <taxon>Rhodococcoides</taxon>
    </lineage>
</organism>
<dbReference type="EMBL" id="JAWLJX010000001">
    <property type="protein sequence ID" value="MDV6260732.1"/>
    <property type="molecule type" value="Genomic_DNA"/>
</dbReference>
<feature type="transmembrane region" description="Helical" evidence="1">
    <location>
        <begin position="6"/>
        <end position="24"/>
    </location>
</feature>
<dbReference type="InterPro" id="IPR008407">
    <property type="entry name" value="Brnchd-chn_aa_trnsp_AzlD"/>
</dbReference>
<name>A0ABU4B977_9NOCA</name>
<dbReference type="Pfam" id="PF05437">
    <property type="entry name" value="AzlD"/>
    <property type="match status" value="1"/>
</dbReference>
<dbReference type="RefSeq" id="WP_283273493.1">
    <property type="nucleotide sequence ID" value="NZ_JAWLJX010000001.1"/>
</dbReference>
<proteinExistence type="predicted"/>
<keyword evidence="1" id="KW-1133">Transmembrane helix</keyword>
<evidence type="ECO:0000313" key="2">
    <source>
        <dbReference type="EMBL" id="MDV6260732.1"/>
    </source>
</evidence>
<keyword evidence="1" id="KW-0812">Transmembrane</keyword>
<gene>
    <name evidence="2" type="ORF">R3P96_05210</name>
</gene>
<evidence type="ECO:0000313" key="3">
    <source>
        <dbReference type="Proteomes" id="UP001185755"/>
    </source>
</evidence>
<comment type="caution">
    <text evidence="2">The sequence shown here is derived from an EMBL/GenBank/DDBJ whole genome shotgun (WGS) entry which is preliminary data.</text>
</comment>